<reference evidence="3" key="2">
    <citation type="journal article" date="2024" name="Biochem. Biophys. Res. Commun.">
        <title>Novel structure of the anti-CRISPR protein AcrIE3 and its implication on the CRISPR-Cas inhibition.</title>
        <authorList>
            <person name="Kim D.Y."/>
            <person name="Han J.H."/>
            <person name="Lee S.Y."/>
            <person name="Ha H.J."/>
            <person name="Park H.H."/>
        </authorList>
    </citation>
    <scope>X-RAY CRYSTALLOGRAPHY (1.73 ANGSTROMS)</scope>
</reference>
<protein>
    <submittedName>
        <fullName evidence="1">Uncharacterized protein</fullName>
    </submittedName>
</protein>
<evidence type="ECO:0000313" key="2">
    <source>
        <dbReference type="Proteomes" id="UP000644192"/>
    </source>
</evidence>
<dbReference type="RefSeq" id="WP_015984372.1">
    <property type="nucleotide sequence ID" value="NZ_BSAS01000033.1"/>
</dbReference>
<evidence type="ECO:0007829" key="3">
    <source>
        <dbReference type="PDB" id="8ZEY"/>
    </source>
</evidence>
<evidence type="ECO:0000313" key="1">
    <source>
        <dbReference type="EMBL" id="MZZ12435.1"/>
    </source>
</evidence>
<dbReference type="Proteomes" id="UP000644192">
    <property type="component" value="Unassembled WGS sequence"/>
</dbReference>
<name>A0A6B1Y4H4_PSEAI</name>
<dbReference type="CDD" id="cd22551">
    <property type="entry name" value="AcrIE3"/>
    <property type="match status" value="1"/>
</dbReference>
<dbReference type="AlphaFoldDB" id="A0A6B1Y4H4"/>
<dbReference type="SMR" id="A0A6B1Y4H4"/>
<sequence length="68" mass="7774">MKITNDTTTYEVAELMGSEADELDGRIMMGLLSRECVVDTDDLSEDQWLALIDESQKVRREQFESDEA</sequence>
<proteinExistence type="evidence at protein level"/>
<organism evidence="1 2">
    <name type="scientific">Pseudomonas aeruginosa</name>
    <dbReference type="NCBI Taxonomy" id="287"/>
    <lineage>
        <taxon>Bacteria</taxon>
        <taxon>Pseudomonadati</taxon>
        <taxon>Pseudomonadota</taxon>
        <taxon>Gammaproteobacteria</taxon>
        <taxon>Pseudomonadales</taxon>
        <taxon>Pseudomonadaceae</taxon>
        <taxon>Pseudomonas</taxon>
    </lineage>
</organism>
<accession>A0A6B1Y4H4</accession>
<keyword evidence="3" id="KW-0002">3D-structure</keyword>
<dbReference type="InterPro" id="IPR049758">
    <property type="entry name" value="AcrIE3-like"/>
</dbReference>
<comment type="caution">
    <text evidence="1">The sequence shown here is derived from an EMBL/GenBank/DDBJ whole genome shotgun (WGS) entry which is preliminary data.</text>
</comment>
<dbReference type="EMBL" id="WXZT01000004">
    <property type="protein sequence ID" value="MZZ12435.1"/>
    <property type="molecule type" value="Genomic_DNA"/>
</dbReference>
<dbReference type="PDB" id="8ZEY">
    <property type="method" value="X-ray"/>
    <property type="resolution" value="1.73 A"/>
    <property type="chains" value="A=1-68"/>
</dbReference>
<gene>
    <name evidence="1" type="ORF">GUL26_09260</name>
</gene>
<reference evidence="1" key="1">
    <citation type="submission" date="2020-01" db="EMBL/GenBank/DDBJ databases">
        <title>Bacteria Cultured from War Wounds Associated with the Conflict in Eastern Ukraine.</title>
        <authorList>
            <person name="Snesrud E."/>
            <person name="Galac M.R."/>
            <person name="Mc Gann P."/>
            <person name="Valentine K."/>
            <person name="Viacheslav K."/>
        </authorList>
    </citation>
    <scope>NUCLEOTIDE SEQUENCE</scope>
    <source>
        <strain evidence="1">VNMU148</strain>
    </source>
</reference>